<proteinExistence type="predicted"/>
<dbReference type="STRING" id="561176.SAMN04488561_6467"/>
<dbReference type="AlphaFoldDB" id="A0A1H5PZI6"/>
<dbReference type="EMBL" id="FNUC01000004">
    <property type="protein sequence ID" value="SEF18407.1"/>
    <property type="molecule type" value="Genomic_DNA"/>
</dbReference>
<name>A0A1H5PZI6_9ACTN</name>
<dbReference type="RefSeq" id="WP_069112054.1">
    <property type="nucleotide sequence ID" value="NZ_FNUC01000004.1"/>
</dbReference>
<dbReference type="Proteomes" id="UP000181980">
    <property type="component" value="Unassembled WGS sequence"/>
</dbReference>
<reference evidence="2" key="1">
    <citation type="submission" date="2016-10" db="EMBL/GenBank/DDBJ databases">
        <authorList>
            <person name="Varghese N."/>
            <person name="Submissions S."/>
        </authorList>
    </citation>
    <scope>NUCLEOTIDE SEQUENCE [LARGE SCALE GENOMIC DNA]</scope>
    <source>
        <strain evidence="2">DSM 45237</strain>
    </source>
</reference>
<keyword evidence="2" id="KW-1185">Reference proteome</keyword>
<protein>
    <submittedName>
        <fullName evidence="1">Uncharacterized protein</fullName>
    </submittedName>
</protein>
<organism evidence="1 2">
    <name type="scientific">Jiangella alba</name>
    <dbReference type="NCBI Taxonomy" id="561176"/>
    <lineage>
        <taxon>Bacteria</taxon>
        <taxon>Bacillati</taxon>
        <taxon>Actinomycetota</taxon>
        <taxon>Actinomycetes</taxon>
        <taxon>Jiangellales</taxon>
        <taxon>Jiangellaceae</taxon>
        <taxon>Jiangella</taxon>
    </lineage>
</organism>
<evidence type="ECO:0000313" key="1">
    <source>
        <dbReference type="EMBL" id="SEF18407.1"/>
    </source>
</evidence>
<accession>A0A1H5PZI6</accession>
<evidence type="ECO:0000313" key="2">
    <source>
        <dbReference type="Proteomes" id="UP000181980"/>
    </source>
</evidence>
<gene>
    <name evidence="1" type="ORF">SAMN04488561_6467</name>
</gene>
<sequence length="86" mass="8791">MNRRLFALEQYAGPGDAAGPVPALPDEVRVLLAVRLPADEVVLALVEGPDEPAVVAAAAAAGWRVDRIGPAAWHPVADDSAGGRGT</sequence>